<gene>
    <name evidence="2" type="ORF">C4D60_Mb03t18120</name>
</gene>
<name>A0A4S8JAQ4_MUSBA</name>
<accession>A0A4S8JAQ4</accession>
<comment type="caution">
    <text evidence="2">The sequence shown here is derived from an EMBL/GenBank/DDBJ whole genome shotgun (WGS) entry which is preliminary data.</text>
</comment>
<evidence type="ECO:0000313" key="3">
    <source>
        <dbReference type="Proteomes" id="UP000317650"/>
    </source>
</evidence>
<reference evidence="2 3" key="1">
    <citation type="journal article" date="2019" name="Nat. Plants">
        <title>Genome sequencing of Musa balbisiana reveals subgenome evolution and function divergence in polyploid bananas.</title>
        <authorList>
            <person name="Yao X."/>
        </authorList>
    </citation>
    <scope>NUCLEOTIDE SEQUENCE [LARGE SCALE GENOMIC DNA]</scope>
    <source>
        <strain evidence="3">cv. DH-PKW</strain>
        <tissue evidence="2">Leaves</tissue>
    </source>
</reference>
<evidence type="ECO:0000313" key="2">
    <source>
        <dbReference type="EMBL" id="THU58788.1"/>
    </source>
</evidence>
<proteinExistence type="predicted"/>
<evidence type="ECO:0000256" key="1">
    <source>
        <dbReference type="SAM" id="MobiDB-lite"/>
    </source>
</evidence>
<feature type="compositionally biased region" description="Basic and acidic residues" evidence="1">
    <location>
        <begin position="27"/>
        <end position="51"/>
    </location>
</feature>
<feature type="region of interest" description="Disordered" evidence="1">
    <location>
        <begin position="20"/>
        <end position="51"/>
    </location>
</feature>
<dbReference type="Proteomes" id="UP000317650">
    <property type="component" value="Chromosome 3"/>
</dbReference>
<organism evidence="2 3">
    <name type="scientific">Musa balbisiana</name>
    <name type="common">Banana</name>
    <dbReference type="NCBI Taxonomy" id="52838"/>
    <lineage>
        <taxon>Eukaryota</taxon>
        <taxon>Viridiplantae</taxon>
        <taxon>Streptophyta</taxon>
        <taxon>Embryophyta</taxon>
        <taxon>Tracheophyta</taxon>
        <taxon>Spermatophyta</taxon>
        <taxon>Magnoliopsida</taxon>
        <taxon>Liliopsida</taxon>
        <taxon>Zingiberales</taxon>
        <taxon>Musaceae</taxon>
        <taxon>Musa</taxon>
    </lineage>
</organism>
<sequence>MGKKKKLSYPDLVITTSLPMSPVIKPWDSKEKEENKAEKEEKEREEDKDNTERLHTAVVVVVVVFGSESAATKLSGHSTTRLAPSTPPVLTATAATRTTSNTATALFDSIGVGGSSNTVEAPDTVGLSRFCERDLLELGDRAARKAGGSAFGAWK</sequence>
<dbReference type="EMBL" id="PYDT01000006">
    <property type="protein sequence ID" value="THU58788.1"/>
    <property type="molecule type" value="Genomic_DNA"/>
</dbReference>
<protein>
    <submittedName>
        <fullName evidence="2">Uncharacterized protein</fullName>
    </submittedName>
</protein>
<dbReference type="AlphaFoldDB" id="A0A4S8JAQ4"/>
<keyword evidence="3" id="KW-1185">Reference proteome</keyword>